<dbReference type="CDD" id="cd03225">
    <property type="entry name" value="ABC_cobalt_CbiO_domain1"/>
    <property type="match status" value="1"/>
</dbReference>
<dbReference type="GO" id="GO:0005524">
    <property type="term" value="F:ATP binding"/>
    <property type="evidence" value="ECO:0007669"/>
    <property type="project" value="UniProtKB-UniRule"/>
</dbReference>
<evidence type="ECO:0000256" key="8">
    <source>
        <dbReference type="RuleBase" id="RU365104"/>
    </source>
</evidence>
<dbReference type="EMBL" id="MLQQ01000001">
    <property type="protein sequence ID" value="OIJ15479.1"/>
    <property type="molecule type" value="Genomic_DNA"/>
</dbReference>
<comment type="caution">
    <text evidence="10">The sequence shown here is derived from an EMBL/GenBank/DDBJ whole genome shotgun (WGS) entry which is preliminary data.</text>
</comment>
<name>A0A1S2LSH2_9BACI</name>
<keyword evidence="2 8" id="KW-0813">Transport</keyword>
<accession>A0A1S2LSH2</accession>
<dbReference type="PROSITE" id="PS50893">
    <property type="entry name" value="ABC_TRANSPORTER_2"/>
    <property type="match status" value="1"/>
</dbReference>
<evidence type="ECO:0000256" key="1">
    <source>
        <dbReference type="ARBA" id="ARBA00004202"/>
    </source>
</evidence>
<dbReference type="GO" id="GO:0015087">
    <property type="term" value="F:cobalt ion transmembrane transporter activity"/>
    <property type="evidence" value="ECO:0007669"/>
    <property type="project" value="UniProtKB-ARBA"/>
</dbReference>
<dbReference type="GO" id="GO:0043190">
    <property type="term" value="C:ATP-binding cassette (ABC) transporter complex"/>
    <property type="evidence" value="ECO:0007669"/>
    <property type="project" value="TreeGrafter"/>
</dbReference>
<keyword evidence="11" id="KW-1185">Reference proteome</keyword>
<dbReference type="AlphaFoldDB" id="A0A1S2LSH2"/>
<evidence type="ECO:0000259" key="9">
    <source>
        <dbReference type="PROSITE" id="PS50893"/>
    </source>
</evidence>
<keyword evidence="5 8" id="KW-0067">ATP-binding</keyword>
<dbReference type="GO" id="GO:0042626">
    <property type="term" value="F:ATPase-coupled transmembrane transporter activity"/>
    <property type="evidence" value="ECO:0007669"/>
    <property type="project" value="TreeGrafter"/>
</dbReference>
<dbReference type="InterPro" id="IPR027417">
    <property type="entry name" value="P-loop_NTPase"/>
</dbReference>
<dbReference type="RefSeq" id="WP_071311404.1">
    <property type="nucleotide sequence ID" value="NZ_MLQQ01000001.1"/>
</dbReference>
<protein>
    <recommendedName>
        <fullName evidence="8">Energy-coupling factor transporter ATP-binding protein EcfA2</fullName>
        <ecNumber evidence="8">7.-.-.-</ecNumber>
    </recommendedName>
</protein>
<reference evidence="10 11" key="1">
    <citation type="submission" date="2016-10" db="EMBL/GenBank/DDBJ databases">
        <title>Draft genome sequences of four alkaliphilic bacteria belonging to the Anaerobacillus genus.</title>
        <authorList>
            <person name="Bassil N.M."/>
            <person name="Lloyd J.R."/>
        </authorList>
    </citation>
    <scope>NUCLEOTIDE SEQUENCE [LARGE SCALE GENOMIC DNA]</scope>
    <source>
        <strain evidence="10 11">DSM 15340</strain>
    </source>
</reference>
<comment type="function">
    <text evidence="8">ATP-binding (A) component of a common energy-coupling factor (ECF) ABC-transporter complex.</text>
</comment>
<dbReference type="PANTHER" id="PTHR43553">
    <property type="entry name" value="HEAVY METAL TRANSPORTER"/>
    <property type="match status" value="1"/>
</dbReference>
<comment type="similarity">
    <text evidence="8">Belongs to the ABC transporter superfamily. Energy-coupling factor EcfA family.</text>
</comment>
<organism evidence="10 11">
    <name type="scientific">Anaerobacillus arseniciselenatis</name>
    <dbReference type="NCBI Taxonomy" id="85682"/>
    <lineage>
        <taxon>Bacteria</taxon>
        <taxon>Bacillati</taxon>
        <taxon>Bacillota</taxon>
        <taxon>Bacilli</taxon>
        <taxon>Bacillales</taxon>
        <taxon>Bacillaceae</taxon>
        <taxon>Anaerobacillus</taxon>
    </lineage>
</organism>
<dbReference type="InterPro" id="IPR003593">
    <property type="entry name" value="AAA+_ATPase"/>
</dbReference>
<proteinExistence type="inferred from homology"/>
<dbReference type="SMART" id="SM00382">
    <property type="entry name" value="AAA"/>
    <property type="match status" value="1"/>
</dbReference>
<dbReference type="EC" id="7.-.-.-" evidence="8"/>
<dbReference type="InterPro" id="IPR050095">
    <property type="entry name" value="ECF_ABC_transporter_ATP-bd"/>
</dbReference>
<dbReference type="OrthoDB" id="9784332at2"/>
<dbReference type="SUPFAM" id="SSF52540">
    <property type="entry name" value="P-loop containing nucleoside triphosphate hydrolases"/>
    <property type="match status" value="1"/>
</dbReference>
<evidence type="ECO:0000256" key="3">
    <source>
        <dbReference type="ARBA" id="ARBA00022475"/>
    </source>
</evidence>
<evidence type="ECO:0000256" key="2">
    <source>
        <dbReference type="ARBA" id="ARBA00022448"/>
    </source>
</evidence>
<dbReference type="InterPro" id="IPR003439">
    <property type="entry name" value="ABC_transporter-like_ATP-bd"/>
</dbReference>
<evidence type="ECO:0000313" key="11">
    <source>
        <dbReference type="Proteomes" id="UP000180098"/>
    </source>
</evidence>
<dbReference type="PANTHER" id="PTHR43553:SF27">
    <property type="entry name" value="ENERGY-COUPLING FACTOR TRANSPORTER ATP-BINDING PROTEIN ECFA2"/>
    <property type="match status" value="1"/>
</dbReference>
<dbReference type="InterPro" id="IPR015856">
    <property type="entry name" value="ABC_transpr_CbiO/EcfA_su"/>
</dbReference>
<dbReference type="Pfam" id="PF00005">
    <property type="entry name" value="ABC_tran"/>
    <property type="match status" value="1"/>
</dbReference>
<evidence type="ECO:0000256" key="4">
    <source>
        <dbReference type="ARBA" id="ARBA00022741"/>
    </source>
</evidence>
<keyword evidence="6" id="KW-1278">Translocase</keyword>
<dbReference type="FunFam" id="3.40.50.300:FF:000224">
    <property type="entry name" value="Energy-coupling factor transporter ATP-binding protein EcfA"/>
    <property type="match status" value="1"/>
</dbReference>
<evidence type="ECO:0000256" key="7">
    <source>
        <dbReference type="ARBA" id="ARBA00023136"/>
    </source>
</evidence>
<comment type="subcellular location">
    <subcellularLocation>
        <location evidence="1 8">Cell membrane</location>
        <topology evidence="1 8">Peripheral membrane protein</topology>
    </subcellularLocation>
</comment>
<evidence type="ECO:0000256" key="6">
    <source>
        <dbReference type="ARBA" id="ARBA00022967"/>
    </source>
</evidence>
<dbReference type="GO" id="GO:0016887">
    <property type="term" value="F:ATP hydrolysis activity"/>
    <property type="evidence" value="ECO:0007669"/>
    <property type="project" value="InterPro"/>
</dbReference>
<evidence type="ECO:0000256" key="5">
    <source>
        <dbReference type="ARBA" id="ARBA00022840"/>
    </source>
</evidence>
<feature type="domain" description="ABC transporter" evidence="9">
    <location>
        <begin position="3"/>
        <end position="246"/>
    </location>
</feature>
<dbReference type="NCBIfam" id="TIGR04521">
    <property type="entry name" value="ECF_ATPase_2"/>
    <property type="match status" value="1"/>
</dbReference>
<dbReference type="PROSITE" id="PS00211">
    <property type="entry name" value="ABC_TRANSPORTER_1"/>
    <property type="match status" value="1"/>
</dbReference>
<dbReference type="Proteomes" id="UP000180098">
    <property type="component" value="Unassembled WGS sequence"/>
</dbReference>
<evidence type="ECO:0000313" key="10">
    <source>
        <dbReference type="EMBL" id="OIJ15479.1"/>
    </source>
</evidence>
<dbReference type="InterPro" id="IPR030946">
    <property type="entry name" value="EcfA2"/>
</dbReference>
<dbReference type="InterPro" id="IPR017871">
    <property type="entry name" value="ABC_transporter-like_CS"/>
</dbReference>
<sequence>MEIKIKNLEHVYMPNTPFEHQALNNINLHIKSGQFVAIIGHTGSGKSTMAQHLNGLLKPTKGSIQIGDFFIEANKKNKQLNKLRQLVGMVFQYPEHQLFDETVEKDIAFGPLNFGCTKEEAFRKVRDILPLVKLDQELLQKSPFDLSGGQKRRVAIAGVLVNHPKVLVLDEPTAGLDPIGRRQMMELFTSLHKLESLTTVLVTHSMEFAAAYADLVVVMDKGSLVMQGPPEEIFKFPEQLKKIGLNVPETLQLAMMIEESFKTELPKNIFTKEALVDTITMLLKKETI</sequence>
<dbReference type="Gene3D" id="3.40.50.300">
    <property type="entry name" value="P-loop containing nucleotide triphosphate hydrolases"/>
    <property type="match status" value="1"/>
</dbReference>
<gene>
    <name evidence="10" type="ORF">BKP35_00340</name>
</gene>
<keyword evidence="7 8" id="KW-0472">Membrane</keyword>
<comment type="subunit">
    <text evidence="8">Forms a stable energy-coupling factor (ECF) transporter complex composed of 2 membrane-embedded substrate-binding proteins (S component), 2 ATP-binding proteins (A component) and 2 transmembrane proteins (T component).</text>
</comment>
<keyword evidence="4 8" id="KW-0547">Nucleotide-binding</keyword>
<keyword evidence="3 8" id="KW-1003">Cell membrane</keyword>
<dbReference type="NCBIfam" id="NF010155">
    <property type="entry name" value="PRK13634.1"/>
    <property type="match status" value="1"/>
</dbReference>